<sequence length="362" mass="40703">MPPPKKRQKALATMIPNNVQHRAQQRFINILSKYFNTNSERDRTINANYKTWINPADYLRFWGKKKDATTIMKADLAGAELINSAIDLRLAPSSCSADENIHANMIETNNSVHQATAIALAGSDEAIGSTRVSHDDSDTNETRLAINDDVIILHEDTSPVCKPDNPWMFKNTNATQLFRSYQAIICGMIHKHQTLLIESYIHELAAHTHTFVLCKSQWSSIAERVFSKSLLTDLTTDLVSEVVDLDLPFPQEELFTLTTTLSNLALGTTTREQTMLDLYIMSSKMAYGPKRIVRSVVNLLQKLPATPLKSHDTITETELWSTYYDPVLSCLVSDPDELVHLCWTNSLPNENGKTRPDAIISE</sequence>
<evidence type="ECO:0000313" key="2">
    <source>
        <dbReference type="Proteomes" id="UP000716291"/>
    </source>
</evidence>
<dbReference type="AlphaFoldDB" id="A0A9P6X9L5"/>
<evidence type="ECO:0000313" key="1">
    <source>
        <dbReference type="EMBL" id="KAG1308546.1"/>
    </source>
</evidence>
<keyword evidence="2" id="KW-1185">Reference proteome</keyword>
<comment type="caution">
    <text evidence="1">The sequence shown here is derived from an EMBL/GenBank/DDBJ whole genome shotgun (WGS) entry which is preliminary data.</text>
</comment>
<name>A0A9P6X9L5_RHIOR</name>
<dbReference type="EMBL" id="JAANQT010000764">
    <property type="protein sequence ID" value="KAG1308546.1"/>
    <property type="molecule type" value="Genomic_DNA"/>
</dbReference>
<proteinExistence type="predicted"/>
<organism evidence="1 2">
    <name type="scientific">Rhizopus oryzae</name>
    <name type="common">Mucormycosis agent</name>
    <name type="synonym">Rhizopus arrhizus var. delemar</name>
    <dbReference type="NCBI Taxonomy" id="64495"/>
    <lineage>
        <taxon>Eukaryota</taxon>
        <taxon>Fungi</taxon>
        <taxon>Fungi incertae sedis</taxon>
        <taxon>Mucoromycota</taxon>
        <taxon>Mucoromycotina</taxon>
        <taxon>Mucoromycetes</taxon>
        <taxon>Mucorales</taxon>
        <taxon>Mucorineae</taxon>
        <taxon>Rhizopodaceae</taxon>
        <taxon>Rhizopus</taxon>
    </lineage>
</organism>
<dbReference type="Proteomes" id="UP000716291">
    <property type="component" value="Unassembled WGS sequence"/>
</dbReference>
<gene>
    <name evidence="1" type="ORF">G6F64_005966</name>
</gene>
<accession>A0A9P6X9L5</accession>
<protein>
    <submittedName>
        <fullName evidence="1">Uncharacterized protein</fullName>
    </submittedName>
</protein>
<reference evidence="1" key="1">
    <citation type="journal article" date="2020" name="Microb. Genom.">
        <title>Genetic diversity of clinical and environmental Mucorales isolates obtained from an investigation of mucormycosis cases among solid organ transplant recipients.</title>
        <authorList>
            <person name="Nguyen M.H."/>
            <person name="Kaul D."/>
            <person name="Muto C."/>
            <person name="Cheng S.J."/>
            <person name="Richter R.A."/>
            <person name="Bruno V.M."/>
            <person name="Liu G."/>
            <person name="Beyhan S."/>
            <person name="Sundermann A.J."/>
            <person name="Mounaud S."/>
            <person name="Pasculle A.W."/>
            <person name="Nierman W.C."/>
            <person name="Driscoll E."/>
            <person name="Cumbie R."/>
            <person name="Clancy C.J."/>
            <person name="Dupont C.L."/>
        </authorList>
    </citation>
    <scope>NUCLEOTIDE SEQUENCE</scope>
    <source>
        <strain evidence="1">GL11</strain>
    </source>
</reference>